<dbReference type="PANTHER" id="PTHR41368:SF1">
    <property type="entry name" value="PROTEIN YGHO"/>
    <property type="match status" value="1"/>
</dbReference>
<proteinExistence type="predicted"/>
<dbReference type="Proteomes" id="UP000198122">
    <property type="component" value="Unassembled WGS sequence"/>
</dbReference>
<sequence>MLVPGAELRVEPVRSGRDLAAFRELPLRLHPAQKVVPLLEPTLRSWHEGTGPHAEHGELEMLLVRDGRGRVVGRTTLHSDDRMDARRGEMTALLGATEFASTEVLEAIVAHAEWWAREEGRTALLGPVSLLPNQTGGVVTAGHEEPGFLDSAWNPDWYPAAWEACGFAPLWPGATWLCEDLGSRDPEVDLGPAGPLPEGVELHRGSRRRLAEQLPLLRTMLNASFAELPYFTPISAPELEAATDGLAHLLDEDLLLYLTDHGRPVAFVLVVPDITAFVRSTGGRMRWRDQARLWLTRGRYRREAILVIKGTVPDQRGRGLMRALSRELLVNLQAGGYEQLRVTQVGRENAGSAAHFAAIGGRPLHELCFYRKGLV</sequence>
<evidence type="ECO:0000313" key="1">
    <source>
        <dbReference type="EMBL" id="SNC64261.1"/>
    </source>
</evidence>
<dbReference type="Gene3D" id="3.40.630.30">
    <property type="match status" value="1"/>
</dbReference>
<evidence type="ECO:0008006" key="3">
    <source>
        <dbReference type="Google" id="ProtNLM"/>
    </source>
</evidence>
<organism evidence="1 2">
    <name type="scientific">Kytococcus aerolatus</name>
    <dbReference type="NCBI Taxonomy" id="592308"/>
    <lineage>
        <taxon>Bacteria</taxon>
        <taxon>Bacillati</taxon>
        <taxon>Actinomycetota</taxon>
        <taxon>Actinomycetes</taxon>
        <taxon>Micrococcales</taxon>
        <taxon>Kytococcaceae</taxon>
        <taxon>Kytococcus</taxon>
    </lineage>
</organism>
<reference evidence="1 2" key="1">
    <citation type="submission" date="2017-06" db="EMBL/GenBank/DDBJ databases">
        <authorList>
            <person name="Kim H.J."/>
            <person name="Triplett B.A."/>
        </authorList>
    </citation>
    <scope>NUCLEOTIDE SEQUENCE [LARGE SCALE GENOMIC DNA]</scope>
    <source>
        <strain evidence="1 2">DSM 22179</strain>
    </source>
</reference>
<dbReference type="EMBL" id="FYEZ01000001">
    <property type="protein sequence ID" value="SNC64261.1"/>
    <property type="molecule type" value="Genomic_DNA"/>
</dbReference>
<dbReference type="AlphaFoldDB" id="A0A212TEK2"/>
<accession>A0A212TEK2</accession>
<dbReference type="InterPro" id="IPR039968">
    <property type="entry name" value="BcerS-like"/>
</dbReference>
<protein>
    <recommendedName>
        <fullName evidence="3">N-acetyltransferase domain-containing protein</fullName>
    </recommendedName>
</protein>
<name>A0A212TEK2_9MICO</name>
<evidence type="ECO:0000313" key="2">
    <source>
        <dbReference type="Proteomes" id="UP000198122"/>
    </source>
</evidence>
<dbReference type="InterPro" id="IPR016181">
    <property type="entry name" value="Acyl_CoA_acyltransferase"/>
</dbReference>
<dbReference type="SUPFAM" id="SSF55729">
    <property type="entry name" value="Acyl-CoA N-acyltransferases (Nat)"/>
    <property type="match status" value="1"/>
</dbReference>
<dbReference type="PANTHER" id="PTHR41368">
    <property type="entry name" value="PROTEIN YGHO"/>
    <property type="match status" value="1"/>
</dbReference>
<keyword evidence="2" id="KW-1185">Reference proteome</keyword>
<gene>
    <name evidence="1" type="ORF">SAMN05445756_1076</name>
</gene>